<dbReference type="EMBL" id="KI925068">
    <property type="protein sequence ID" value="ETW19317.1"/>
    <property type="molecule type" value="Genomic_DNA"/>
</dbReference>
<name>A0A024V9R9_PLAFA</name>
<reference evidence="2 3" key="1">
    <citation type="submission" date="2013-02" db="EMBL/GenBank/DDBJ databases">
        <title>The Genome Annotation of Plasmodium falciparum Vietnam Oak-Knoll (FVO).</title>
        <authorList>
            <consortium name="The Broad Institute Genome Sequencing Platform"/>
            <consortium name="The Broad Institute Genome Sequencing Center for Infectious Disease"/>
            <person name="Neafsey D."/>
            <person name="Hoffman S."/>
            <person name="Volkman S."/>
            <person name="Rosenthal P."/>
            <person name="Walker B."/>
            <person name="Young S.K."/>
            <person name="Zeng Q."/>
            <person name="Gargeya S."/>
            <person name="Fitzgerald M."/>
            <person name="Haas B."/>
            <person name="Abouelleil A."/>
            <person name="Allen A.W."/>
            <person name="Alvarado L."/>
            <person name="Arachchi H.M."/>
            <person name="Berlin A.M."/>
            <person name="Chapman S.B."/>
            <person name="Gainer-Dewar J."/>
            <person name="Goldberg J."/>
            <person name="Griggs A."/>
            <person name="Gujja S."/>
            <person name="Hansen M."/>
            <person name="Howarth C."/>
            <person name="Imamovic A."/>
            <person name="Ireland A."/>
            <person name="Larimer J."/>
            <person name="McCowan C."/>
            <person name="Murphy C."/>
            <person name="Pearson M."/>
            <person name="Poon T.W."/>
            <person name="Priest M."/>
            <person name="Roberts A."/>
            <person name="Saif S."/>
            <person name="Shea T."/>
            <person name="Sisk P."/>
            <person name="Sykes S."/>
            <person name="Wortman J."/>
            <person name="Nusbaum C."/>
            <person name="Birren B."/>
        </authorList>
    </citation>
    <scope>NUCLEOTIDE SEQUENCE [LARGE SCALE GENOMIC DNA]</scope>
    <source>
        <strain evidence="3">Vietnam Oak-Knoll (FVO)</strain>
    </source>
</reference>
<proteinExistence type="predicted"/>
<feature type="compositionally biased region" description="Basic and acidic residues" evidence="1">
    <location>
        <begin position="257"/>
        <end position="266"/>
    </location>
</feature>
<dbReference type="Proteomes" id="UP000030690">
    <property type="component" value="Unassembled WGS sequence"/>
</dbReference>
<dbReference type="InterPro" id="IPR016024">
    <property type="entry name" value="ARM-type_fold"/>
</dbReference>
<dbReference type="OrthoDB" id="377514at2759"/>
<evidence type="ECO:0000313" key="3">
    <source>
        <dbReference type="Proteomes" id="UP000030690"/>
    </source>
</evidence>
<sequence length="299" mass="32705">MVHFTKILAVTCFAATFQCSNNGVLSKSYDMNKKNLNNVGFRNNRILSSKENREEPGTSGTTSGANGNKANIPDLDNFINQTTSSCGNLGNLLAPLLKGIKSNLFSKYVNEDGTTKPNAPTAQSLTSIVKGVMHDIKPQMEALKEGIKKNIEEEGEESIKKDCDALKDGFKNIMKSFGGDFSNTVQGATGIPGKLFKGFLNEDESKTTENADIKDEIDILLEDDNTDDDDDDDDGDDDDDDDDGDDDDDDNDDDEKEKEKENEKGKGKGKGKKKENKETSDDNNKNAGTSTLRGKKKKF</sequence>
<gene>
    <name evidence="2" type="ORF">PFFVO_01892</name>
</gene>
<accession>A0A024V9R9</accession>
<feature type="compositionally biased region" description="Basic and acidic residues" evidence="1">
    <location>
        <begin position="275"/>
        <end position="284"/>
    </location>
</feature>
<organism evidence="2 3">
    <name type="scientific">Plasmodium falciparum Vietnam Oak-Knoll</name>
    <name type="common">FVO</name>
    <dbReference type="NCBI Taxonomy" id="1036723"/>
    <lineage>
        <taxon>Eukaryota</taxon>
        <taxon>Sar</taxon>
        <taxon>Alveolata</taxon>
        <taxon>Apicomplexa</taxon>
        <taxon>Aconoidasida</taxon>
        <taxon>Haemosporida</taxon>
        <taxon>Plasmodiidae</taxon>
        <taxon>Plasmodium</taxon>
        <taxon>Plasmodium (Laverania)</taxon>
    </lineage>
</organism>
<dbReference type="SUPFAM" id="SSF48371">
    <property type="entry name" value="ARM repeat"/>
    <property type="match status" value="1"/>
</dbReference>
<evidence type="ECO:0000313" key="2">
    <source>
        <dbReference type="EMBL" id="ETW19317.1"/>
    </source>
</evidence>
<reference evidence="2 3" key="2">
    <citation type="submission" date="2013-02" db="EMBL/GenBank/DDBJ databases">
        <title>The Genome Sequence of Plasmodium falciparum Vietnam Oak-Knoll (FVO).</title>
        <authorList>
            <consortium name="The Broad Institute Genome Sequencing Platform"/>
            <consortium name="The Broad Institute Genome Sequencing Center for Infectious Disease"/>
            <person name="Neafsey D."/>
            <person name="Cheeseman I."/>
            <person name="Volkman S."/>
            <person name="Adams J."/>
            <person name="Walker B."/>
            <person name="Young S.K."/>
            <person name="Zeng Q."/>
            <person name="Gargeya S."/>
            <person name="Fitzgerald M."/>
            <person name="Haas B."/>
            <person name="Abouelleil A."/>
            <person name="Alvarado L."/>
            <person name="Arachchi H.M."/>
            <person name="Berlin A.M."/>
            <person name="Chapman S.B."/>
            <person name="Dewar J."/>
            <person name="Goldberg J."/>
            <person name="Griggs A."/>
            <person name="Gujja S."/>
            <person name="Hansen M."/>
            <person name="Howarth C."/>
            <person name="Imamovic A."/>
            <person name="Larimer J."/>
            <person name="McCowan C."/>
            <person name="Murphy C."/>
            <person name="Neiman D."/>
            <person name="Pearson M."/>
            <person name="Priest M."/>
            <person name="Roberts A."/>
            <person name="Saif S."/>
            <person name="Shea T."/>
            <person name="Sisk P."/>
            <person name="Sykes S."/>
            <person name="Wortman J."/>
            <person name="Nusbaum C."/>
            <person name="Birren B."/>
        </authorList>
    </citation>
    <scope>NUCLEOTIDE SEQUENCE [LARGE SCALE GENOMIC DNA]</scope>
    <source>
        <strain evidence="3">Vietnam Oak-Knoll (FVO)</strain>
    </source>
</reference>
<dbReference type="AlphaFoldDB" id="A0A024V9R9"/>
<feature type="region of interest" description="Disordered" evidence="1">
    <location>
        <begin position="47"/>
        <end position="69"/>
    </location>
</feature>
<evidence type="ECO:0000256" key="1">
    <source>
        <dbReference type="SAM" id="MobiDB-lite"/>
    </source>
</evidence>
<feature type="region of interest" description="Disordered" evidence="1">
    <location>
        <begin position="205"/>
        <end position="299"/>
    </location>
</feature>
<protein>
    <submittedName>
        <fullName evidence="2">Uncharacterized protein</fullName>
    </submittedName>
</protein>
<feature type="compositionally biased region" description="Basic and acidic residues" evidence="1">
    <location>
        <begin position="205"/>
        <end position="217"/>
    </location>
</feature>
<feature type="compositionally biased region" description="Acidic residues" evidence="1">
    <location>
        <begin position="218"/>
        <end position="256"/>
    </location>
</feature>